<evidence type="ECO:0000313" key="4">
    <source>
        <dbReference type="Proteomes" id="UP001224359"/>
    </source>
</evidence>
<keyword evidence="4" id="KW-1185">Reference proteome</keyword>
<dbReference type="RefSeq" id="WP_306978136.1">
    <property type="nucleotide sequence ID" value="NZ_JAUSTQ010000016.1"/>
</dbReference>
<evidence type="ECO:0000313" key="3">
    <source>
        <dbReference type="EMBL" id="MDQ0160703.1"/>
    </source>
</evidence>
<dbReference type="InterPro" id="IPR046350">
    <property type="entry name" value="Cystatin_sf"/>
</dbReference>
<gene>
    <name evidence="3" type="ORF">J2S77_002709</name>
</gene>
<dbReference type="InterPro" id="IPR041401">
    <property type="entry name" value="TseB-like_dom"/>
</dbReference>
<dbReference type="Gene3D" id="3.10.450.40">
    <property type="match status" value="2"/>
</dbReference>
<dbReference type="Proteomes" id="UP001224359">
    <property type="component" value="Unassembled WGS sequence"/>
</dbReference>
<keyword evidence="1" id="KW-0472">Membrane</keyword>
<keyword evidence="1" id="KW-1133">Transmembrane helix</keyword>
<feature type="transmembrane region" description="Helical" evidence="1">
    <location>
        <begin position="12"/>
        <end position="35"/>
    </location>
</feature>
<protein>
    <submittedName>
        <fullName evidence="3">Uncharacterized protein YpmB</fullName>
    </submittedName>
</protein>
<sequence>MSLKEWFQQKWVLLSLSIMMTVLIVFIVVSSFLYYDIQGGQGEQQQTYIDIALETAPIEQVETDYVYHGDEAYTVVLGQSEEESLYVFVPQKDSLNPDDVSWTSANDVMSKEEIRNKWQQSCSNCDLLSITPGMMNGRYIWELIYEENDSMVFRTYTFEEGDVYDSISFSQN</sequence>
<dbReference type="EMBL" id="JAUSTQ010000016">
    <property type="protein sequence ID" value="MDQ0160703.1"/>
    <property type="molecule type" value="Genomic_DNA"/>
</dbReference>
<accession>A0ABT9VIA4</accession>
<keyword evidence="1" id="KW-0812">Transmembrane</keyword>
<comment type="caution">
    <text evidence="3">The sequence shown here is derived from an EMBL/GenBank/DDBJ whole genome shotgun (WGS) entry which is preliminary data.</text>
</comment>
<feature type="domain" description="Cell wall elongation regulator TseB-like" evidence="2">
    <location>
        <begin position="49"/>
        <end position="90"/>
    </location>
</feature>
<proteinExistence type="predicted"/>
<organism evidence="3 4">
    <name type="scientific">Alkalibacillus salilacus</name>
    <dbReference type="NCBI Taxonomy" id="284582"/>
    <lineage>
        <taxon>Bacteria</taxon>
        <taxon>Bacillati</taxon>
        <taxon>Bacillota</taxon>
        <taxon>Bacilli</taxon>
        <taxon>Bacillales</taxon>
        <taxon>Bacillaceae</taxon>
        <taxon>Alkalibacillus</taxon>
    </lineage>
</organism>
<name>A0ABT9VIA4_9BACI</name>
<reference evidence="3 4" key="1">
    <citation type="submission" date="2023-07" db="EMBL/GenBank/DDBJ databases">
        <title>Genomic Encyclopedia of Type Strains, Phase IV (KMG-IV): sequencing the most valuable type-strain genomes for metagenomic binning, comparative biology and taxonomic classification.</title>
        <authorList>
            <person name="Goeker M."/>
        </authorList>
    </citation>
    <scope>NUCLEOTIDE SEQUENCE [LARGE SCALE GENOMIC DNA]</scope>
    <source>
        <strain evidence="3 4">DSM 16460</strain>
    </source>
</reference>
<evidence type="ECO:0000259" key="2">
    <source>
        <dbReference type="Pfam" id="PF17881"/>
    </source>
</evidence>
<dbReference type="SUPFAM" id="SSF54403">
    <property type="entry name" value="Cystatin/monellin"/>
    <property type="match status" value="2"/>
</dbReference>
<evidence type="ECO:0000256" key="1">
    <source>
        <dbReference type="SAM" id="Phobius"/>
    </source>
</evidence>
<dbReference type="Pfam" id="PF17881">
    <property type="entry name" value="TseB"/>
    <property type="match status" value="1"/>
</dbReference>